<evidence type="ECO:0000313" key="2">
    <source>
        <dbReference type="Proteomes" id="UP000320055"/>
    </source>
</evidence>
<sequence length="45" mass="4688">MVAYHFGVVGVVGSNPAAPIPKKPSQRGGFVIFIAKISLLSTFGQ</sequence>
<accession>A0A563VPR4</accession>
<dbReference type="EMBL" id="CAACVJ010000109">
    <property type="protein sequence ID" value="VEP13369.1"/>
    <property type="molecule type" value="Genomic_DNA"/>
</dbReference>
<organism evidence="1 2">
    <name type="scientific">Hyella patelloides LEGE 07179</name>
    <dbReference type="NCBI Taxonomy" id="945734"/>
    <lineage>
        <taxon>Bacteria</taxon>
        <taxon>Bacillati</taxon>
        <taxon>Cyanobacteriota</taxon>
        <taxon>Cyanophyceae</taxon>
        <taxon>Pleurocapsales</taxon>
        <taxon>Hyellaceae</taxon>
        <taxon>Hyella</taxon>
    </lineage>
</organism>
<name>A0A563VPR4_9CYAN</name>
<proteinExistence type="predicted"/>
<protein>
    <submittedName>
        <fullName evidence="1">Uncharacterized protein</fullName>
    </submittedName>
</protein>
<dbReference type="AlphaFoldDB" id="A0A563VPR4"/>
<evidence type="ECO:0000313" key="1">
    <source>
        <dbReference type="EMBL" id="VEP13369.1"/>
    </source>
</evidence>
<keyword evidence="2" id="KW-1185">Reference proteome</keyword>
<dbReference type="Proteomes" id="UP000320055">
    <property type="component" value="Unassembled WGS sequence"/>
</dbReference>
<gene>
    <name evidence="1" type="ORF">H1P_1970012</name>
</gene>
<reference evidence="1 2" key="1">
    <citation type="submission" date="2019-01" db="EMBL/GenBank/DDBJ databases">
        <authorList>
            <person name="Brito A."/>
        </authorList>
    </citation>
    <scope>NUCLEOTIDE SEQUENCE [LARGE SCALE GENOMIC DNA]</scope>
    <source>
        <strain evidence="1">1</strain>
    </source>
</reference>